<evidence type="ECO:0000256" key="1">
    <source>
        <dbReference type="SAM" id="MobiDB-lite"/>
    </source>
</evidence>
<evidence type="ECO:0000313" key="2">
    <source>
        <dbReference type="EMBL" id="OCK77255.1"/>
    </source>
</evidence>
<keyword evidence="3" id="KW-1185">Reference proteome</keyword>
<accession>A0A8E2JC79</accession>
<dbReference type="EMBL" id="KV745142">
    <property type="protein sequence ID" value="OCK77255.1"/>
    <property type="molecule type" value="Genomic_DNA"/>
</dbReference>
<sequence length="85" mass="8826">MIIFTMAVRRDISATGLPIQKNMPSRASVRCGVRNCLGFWEGLGRGGVGYGGSGERAGEGRGGKGRWRGNLGKGVEEAADGLGMA</sequence>
<name>A0A8E2JC79_9PEZI</name>
<gene>
    <name evidence="2" type="ORF">K432DRAFT_124378</name>
</gene>
<organism evidence="2 3">
    <name type="scientific">Lepidopterella palustris CBS 459.81</name>
    <dbReference type="NCBI Taxonomy" id="1314670"/>
    <lineage>
        <taxon>Eukaryota</taxon>
        <taxon>Fungi</taxon>
        <taxon>Dikarya</taxon>
        <taxon>Ascomycota</taxon>
        <taxon>Pezizomycotina</taxon>
        <taxon>Dothideomycetes</taxon>
        <taxon>Pleosporomycetidae</taxon>
        <taxon>Mytilinidiales</taxon>
        <taxon>Argynnaceae</taxon>
        <taxon>Lepidopterella</taxon>
    </lineage>
</organism>
<protein>
    <submittedName>
        <fullName evidence="2">Uncharacterized protein</fullName>
    </submittedName>
</protein>
<evidence type="ECO:0000313" key="3">
    <source>
        <dbReference type="Proteomes" id="UP000250266"/>
    </source>
</evidence>
<proteinExistence type="predicted"/>
<reference evidence="2 3" key="1">
    <citation type="journal article" date="2016" name="Nat. Commun.">
        <title>Ectomycorrhizal ecology is imprinted in the genome of the dominant symbiotic fungus Cenococcum geophilum.</title>
        <authorList>
            <consortium name="DOE Joint Genome Institute"/>
            <person name="Peter M."/>
            <person name="Kohler A."/>
            <person name="Ohm R.A."/>
            <person name="Kuo A."/>
            <person name="Krutzmann J."/>
            <person name="Morin E."/>
            <person name="Arend M."/>
            <person name="Barry K.W."/>
            <person name="Binder M."/>
            <person name="Choi C."/>
            <person name="Clum A."/>
            <person name="Copeland A."/>
            <person name="Grisel N."/>
            <person name="Haridas S."/>
            <person name="Kipfer T."/>
            <person name="LaButti K."/>
            <person name="Lindquist E."/>
            <person name="Lipzen A."/>
            <person name="Maire R."/>
            <person name="Meier B."/>
            <person name="Mihaltcheva S."/>
            <person name="Molinier V."/>
            <person name="Murat C."/>
            <person name="Poggeler S."/>
            <person name="Quandt C.A."/>
            <person name="Sperisen C."/>
            <person name="Tritt A."/>
            <person name="Tisserant E."/>
            <person name="Crous P.W."/>
            <person name="Henrissat B."/>
            <person name="Nehls U."/>
            <person name="Egli S."/>
            <person name="Spatafora J.W."/>
            <person name="Grigoriev I.V."/>
            <person name="Martin F.M."/>
        </authorList>
    </citation>
    <scope>NUCLEOTIDE SEQUENCE [LARGE SCALE GENOMIC DNA]</scope>
    <source>
        <strain evidence="2 3">CBS 459.81</strain>
    </source>
</reference>
<dbReference type="AlphaFoldDB" id="A0A8E2JC79"/>
<feature type="region of interest" description="Disordered" evidence="1">
    <location>
        <begin position="51"/>
        <end position="71"/>
    </location>
</feature>
<dbReference type="Proteomes" id="UP000250266">
    <property type="component" value="Unassembled WGS sequence"/>
</dbReference>